<dbReference type="Pfam" id="PF17867">
    <property type="entry name" value="AAA_lid_7"/>
    <property type="match status" value="1"/>
</dbReference>
<dbReference type="InterPro" id="IPR011704">
    <property type="entry name" value="ATPase_dyneun-rel_AAA"/>
</dbReference>
<keyword evidence="4" id="KW-0378">Hydrolase</keyword>
<feature type="domain" description="AAA+ ATPase" evidence="3">
    <location>
        <begin position="648"/>
        <end position="906"/>
    </location>
</feature>
<name>A0A2T7A0T9_TUBBO</name>
<evidence type="ECO:0000313" key="5">
    <source>
        <dbReference type="Proteomes" id="UP000244722"/>
    </source>
</evidence>
<accession>A0A2T7A0T9</accession>
<dbReference type="InterPro" id="IPR040848">
    <property type="entry name" value="AAA_lid_7"/>
</dbReference>
<dbReference type="Proteomes" id="UP000244722">
    <property type="component" value="Unassembled WGS sequence"/>
</dbReference>
<dbReference type="InterPro" id="IPR003593">
    <property type="entry name" value="AAA+_ATPase"/>
</dbReference>
<dbReference type="PROSITE" id="PS00675">
    <property type="entry name" value="SIGMA54_INTERACT_1"/>
    <property type="match status" value="2"/>
</dbReference>
<comment type="caution">
    <text evidence="4">The sequence shown here is derived from an EMBL/GenBank/DDBJ whole genome shotgun (WGS) entry which is preliminary data.</text>
</comment>
<organism evidence="4 5">
    <name type="scientific">Tuber borchii</name>
    <name type="common">White truffle</name>
    <dbReference type="NCBI Taxonomy" id="42251"/>
    <lineage>
        <taxon>Eukaryota</taxon>
        <taxon>Fungi</taxon>
        <taxon>Dikarya</taxon>
        <taxon>Ascomycota</taxon>
        <taxon>Pezizomycotina</taxon>
        <taxon>Pezizomycetes</taxon>
        <taxon>Pezizales</taxon>
        <taxon>Tuberaceae</taxon>
        <taxon>Tuber</taxon>
    </lineage>
</organism>
<dbReference type="GO" id="GO:0005524">
    <property type="term" value="F:ATP binding"/>
    <property type="evidence" value="ECO:0007669"/>
    <property type="project" value="UniProtKB-KW"/>
</dbReference>
<dbReference type="CDD" id="cd00009">
    <property type="entry name" value="AAA"/>
    <property type="match status" value="1"/>
</dbReference>
<dbReference type="PANTHER" id="PTHR48103">
    <property type="entry name" value="MIDASIN-RELATED"/>
    <property type="match status" value="1"/>
</dbReference>
<reference evidence="4 5" key="1">
    <citation type="submission" date="2017-04" db="EMBL/GenBank/DDBJ databases">
        <title>Draft genome sequence of Tuber borchii Vittad., a whitish edible truffle.</title>
        <authorList>
            <consortium name="DOE Joint Genome Institute"/>
            <person name="Murat C."/>
            <person name="Kuo A."/>
            <person name="Barry K.W."/>
            <person name="Clum A."/>
            <person name="Dockter R.B."/>
            <person name="Fauchery L."/>
            <person name="Iotti M."/>
            <person name="Kohler A."/>
            <person name="Labutti K."/>
            <person name="Lindquist E.A."/>
            <person name="Lipzen A."/>
            <person name="Ohm R.A."/>
            <person name="Wang M."/>
            <person name="Grigoriev I.V."/>
            <person name="Zambonelli A."/>
            <person name="Martin F.M."/>
        </authorList>
    </citation>
    <scope>NUCLEOTIDE SEQUENCE [LARGE SCALE GENOMIC DNA]</scope>
    <source>
        <strain evidence="4 5">Tbo3840</strain>
    </source>
</reference>
<evidence type="ECO:0000256" key="1">
    <source>
        <dbReference type="ARBA" id="ARBA00022741"/>
    </source>
</evidence>
<dbReference type="GO" id="GO:0000027">
    <property type="term" value="P:ribosomal large subunit assembly"/>
    <property type="evidence" value="ECO:0007669"/>
    <property type="project" value="TreeGrafter"/>
</dbReference>
<dbReference type="GO" id="GO:0000055">
    <property type="term" value="P:ribosomal large subunit export from nucleus"/>
    <property type="evidence" value="ECO:0007669"/>
    <property type="project" value="TreeGrafter"/>
</dbReference>
<keyword evidence="5" id="KW-1185">Reference proteome</keyword>
<dbReference type="AlphaFoldDB" id="A0A2T7A0T9"/>
<dbReference type="SUPFAM" id="SSF52540">
    <property type="entry name" value="P-loop containing nucleoside triphosphate hydrolases"/>
    <property type="match status" value="2"/>
</dbReference>
<dbReference type="EMBL" id="NESQ01000046">
    <property type="protein sequence ID" value="PUU81349.1"/>
    <property type="molecule type" value="Genomic_DNA"/>
</dbReference>
<feature type="non-terminal residue" evidence="4">
    <location>
        <position position="1003"/>
    </location>
</feature>
<dbReference type="FunFam" id="3.40.50.300:FF:000582">
    <property type="entry name" value="Midasin"/>
    <property type="match status" value="1"/>
</dbReference>
<dbReference type="Gene3D" id="3.40.50.300">
    <property type="entry name" value="P-loop containing nucleotide triphosphate hydrolases"/>
    <property type="match status" value="3"/>
</dbReference>
<evidence type="ECO:0000256" key="2">
    <source>
        <dbReference type="ARBA" id="ARBA00022840"/>
    </source>
</evidence>
<dbReference type="GO" id="GO:0005634">
    <property type="term" value="C:nucleus"/>
    <property type="evidence" value="ECO:0007669"/>
    <property type="project" value="TreeGrafter"/>
</dbReference>
<dbReference type="InterPro" id="IPR041190">
    <property type="entry name" value="Midasin_AAA_lid_5"/>
</dbReference>
<protein>
    <submittedName>
        <fullName evidence="4">P-loop containing nucleoside triphosphate hydrolase protein</fullName>
    </submittedName>
</protein>
<gene>
    <name evidence="4" type="ORF">B9Z19DRAFT_971856</name>
</gene>
<dbReference type="InterPro" id="IPR027417">
    <property type="entry name" value="P-loop_NTPase"/>
</dbReference>
<dbReference type="OrthoDB" id="5186at2759"/>
<dbReference type="STRING" id="42251.A0A2T7A0T9"/>
<dbReference type="GO" id="GO:0016887">
    <property type="term" value="F:ATP hydrolysis activity"/>
    <property type="evidence" value="ECO:0007669"/>
    <property type="project" value="InterPro"/>
</dbReference>
<dbReference type="GO" id="GO:0030687">
    <property type="term" value="C:preribosome, large subunit precursor"/>
    <property type="evidence" value="ECO:0007669"/>
    <property type="project" value="TreeGrafter"/>
</dbReference>
<evidence type="ECO:0000313" key="4">
    <source>
        <dbReference type="EMBL" id="PUU81349.1"/>
    </source>
</evidence>
<keyword evidence="1" id="KW-0547">Nucleotide-binding</keyword>
<dbReference type="Pfam" id="PF17865">
    <property type="entry name" value="AAA_lid_5"/>
    <property type="match status" value="1"/>
</dbReference>
<evidence type="ECO:0000259" key="3">
    <source>
        <dbReference type="SMART" id="SM00382"/>
    </source>
</evidence>
<dbReference type="Pfam" id="PF07728">
    <property type="entry name" value="AAA_5"/>
    <property type="match status" value="3"/>
</dbReference>
<proteinExistence type="predicted"/>
<sequence length="1003" mass="111454">MDCSKFDQRFLSSPLISSLPPDAISIISGSARVDNGLYLDTLSRIAIDPNFTSLILICYEPIFTDLVARWRGFATVEQLAAGFARVLPVVPFLADFAEEFLLRSGPGEAAPGFLTRMERLSDELRLSELSTVDHGERSLDMLLSLHRLLCFRREAFLGLVNADVLFGLMRHEYLPVRYLSVRILSIYLKAADRAQEAMFSRFGVGGTAKEKVLGLWEGREVDYGFLMLLEAERLEKLSKDLETARPVNDEMSIGNSRVINSSDLSPLAADLCGVLIPRLRGPPSQSSSIVDTHTTRKNINSIAQALRSPRPLLITGQSGSGKTYLVHQIAQVLNTLNDMISIHLGDQTDAKLLVGAYTTTDAPGSFEWRAGVLTTAVREGRWLLVEDIDQAPKDVLSVLLPLMERGELVIPSRGDKIAAARGFKLIATIRTAPSIKSDMVAMNSLGSRLWERVNVEMPSGEELNTIIDSRFPLLVGISPTLMDVYHDVQKTYSEPSFFAISKTSLGRLISPRDLMKWCKRVHALYISVGIATSHEPLSDGVFDGIFMEAVDCFAGSLQTKEARTLIVKRVASNMHIPSQRIDLFLGGGHIPGYSDSERILVVGRVKLKKRKKEPVGPKRRRGYAQRRPFATTNHAARLLEQVGVAIRLAEPVLLVGETGTGKTAVVQQLADMMRFNLTVINLSQQTESGDLLGGFKPVDMKTLAIPLKERFDGLFEKTFSLKRNKRFLDALNKFWSKQQWNRVITLWGEAVKMADQFFAAPKVEELEDKPAKKRKLDDVDRPVLQAKWTNFANDLSNLEKHNSQLDKSFAFSFVEGSLVKAARNGDWVLLDEINLAAADTLESIADLLKDGGGGSILLSEKGDVERVKAHPDFRIFACMNPATDVGKRDLPPGLRSRFTELYVTSPDQELSNLLAIIREYLGNLAVGDDIVVADIASVYMEAKRLSEDQQLVDGANQRPHYSIRTLTRTLSYVFEIAPVYGLRRSLYEGFCMSFLTLLDQASE</sequence>
<keyword evidence="2" id="KW-0067">ATP-binding</keyword>
<feature type="domain" description="AAA+ ATPase" evidence="3">
    <location>
        <begin position="308"/>
        <end position="456"/>
    </location>
</feature>
<dbReference type="SMART" id="SM00382">
    <property type="entry name" value="AAA"/>
    <property type="match status" value="2"/>
</dbReference>
<dbReference type="InterPro" id="IPR025662">
    <property type="entry name" value="Sigma_54_int_dom_ATP-bd_1"/>
</dbReference>
<dbReference type="PANTHER" id="PTHR48103:SF2">
    <property type="entry name" value="MIDASIN"/>
    <property type="match status" value="1"/>
</dbReference>